<dbReference type="PANTHER" id="PTHR46590:SF1">
    <property type="entry name" value="PHOSPHATIDYLINOSITOL TRANSFER PROTEIN CSR1"/>
    <property type="match status" value="1"/>
</dbReference>
<comment type="caution">
    <text evidence="3">The sequence shown here is derived from an EMBL/GenBank/DDBJ whole genome shotgun (WGS) entry which is preliminary data.</text>
</comment>
<name>A0AAN8WJJ3_HALRR</name>
<sequence>VLDERDRERRPAAYVAVRNHSFRHRSVEDWTQFIVHQMETIGKRILDDGPDNVCVIFDLKGFTLACMDYPIVKVLYNTMQDHYPEGLGVCLVLNAPLIFAACWAIIKGWLDENTASKIKFIKEDEELAKYIDLSIIPKDM</sequence>
<evidence type="ECO:0000313" key="4">
    <source>
        <dbReference type="Proteomes" id="UP001381693"/>
    </source>
</evidence>
<dbReference type="EMBL" id="JAXCGZ010018870">
    <property type="protein sequence ID" value="KAK7067350.1"/>
    <property type="molecule type" value="Genomic_DNA"/>
</dbReference>
<dbReference type="SUPFAM" id="SSF52087">
    <property type="entry name" value="CRAL/TRIO domain"/>
    <property type="match status" value="1"/>
</dbReference>
<dbReference type="InterPro" id="IPR001251">
    <property type="entry name" value="CRAL-TRIO_dom"/>
</dbReference>
<keyword evidence="4" id="KW-1185">Reference proteome</keyword>
<evidence type="ECO:0000259" key="2">
    <source>
        <dbReference type="PROSITE" id="PS50191"/>
    </source>
</evidence>
<dbReference type="SMART" id="SM00516">
    <property type="entry name" value="SEC14"/>
    <property type="match status" value="1"/>
</dbReference>
<keyword evidence="1" id="KW-1133">Transmembrane helix</keyword>
<feature type="transmembrane region" description="Helical" evidence="1">
    <location>
        <begin position="86"/>
        <end position="106"/>
    </location>
</feature>
<feature type="domain" description="CRAL-TRIO" evidence="2">
    <location>
        <begin position="1"/>
        <end position="140"/>
    </location>
</feature>
<dbReference type="Pfam" id="PF00650">
    <property type="entry name" value="CRAL_TRIO"/>
    <property type="match status" value="1"/>
</dbReference>
<gene>
    <name evidence="3" type="ORF">SK128_010314</name>
</gene>
<dbReference type="InterPro" id="IPR052432">
    <property type="entry name" value="PITP/CRAL-TRIO"/>
</dbReference>
<dbReference type="InterPro" id="IPR036865">
    <property type="entry name" value="CRAL-TRIO_dom_sf"/>
</dbReference>
<dbReference type="Proteomes" id="UP001381693">
    <property type="component" value="Unassembled WGS sequence"/>
</dbReference>
<dbReference type="Gene3D" id="3.40.525.10">
    <property type="entry name" value="CRAL-TRIO lipid binding domain"/>
    <property type="match status" value="1"/>
</dbReference>
<dbReference type="PANTHER" id="PTHR46590">
    <property type="entry name" value="PHOSPHATIDYLINOSITOL TRANSFER PROTEIN CSR1-RELATED"/>
    <property type="match status" value="1"/>
</dbReference>
<accession>A0AAN8WJJ3</accession>
<organism evidence="3 4">
    <name type="scientific">Halocaridina rubra</name>
    <name type="common">Hawaiian red shrimp</name>
    <dbReference type="NCBI Taxonomy" id="373956"/>
    <lineage>
        <taxon>Eukaryota</taxon>
        <taxon>Metazoa</taxon>
        <taxon>Ecdysozoa</taxon>
        <taxon>Arthropoda</taxon>
        <taxon>Crustacea</taxon>
        <taxon>Multicrustacea</taxon>
        <taxon>Malacostraca</taxon>
        <taxon>Eumalacostraca</taxon>
        <taxon>Eucarida</taxon>
        <taxon>Decapoda</taxon>
        <taxon>Pleocyemata</taxon>
        <taxon>Caridea</taxon>
        <taxon>Atyoidea</taxon>
        <taxon>Atyidae</taxon>
        <taxon>Halocaridina</taxon>
    </lineage>
</organism>
<protein>
    <recommendedName>
        <fullName evidence="2">CRAL-TRIO domain-containing protein</fullName>
    </recommendedName>
</protein>
<dbReference type="PROSITE" id="PS50191">
    <property type="entry name" value="CRAL_TRIO"/>
    <property type="match status" value="1"/>
</dbReference>
<proteinExistence type="predicted"/>
<evidence type="ECO:0000313" key="3">
    <source>
        <dbReference type="EMBL" id="KAK7067350.1"/>
    </source>
</evidence>
<evidence type="ECO:0000256" key="1">
    <source>
        <dbReference type="SAM" id="Phobius"/>
    </source>
</evidence>
<reference evidence="3 4" key="1">
    <citation type="submission" date="2023-11" db="EMBL/GenBank/DDBJ databases">
        <title>Halocaridina rubra genome assembly.</title>
        <authorList>
            <person name="Smith C."/>
        </authorList>
    </citation>
    <scope>NUCLEOTIDE SEQUENCE [LARGE SCALE GENOMIC DNA]</scope>
    <source>
        <strain evidence="3">EP-1</strain>
        <tissue evidence="3">Whole</tissue>
    </source>
</reference>
<feature type="non-terminal residue" evidence="3">
    <location>
        <position position="1"/>
    </location>
</feature>
<keyword evidence="1" id="KW-0812">Transmembrane</keyword>
<dbReference type="CDD" id="cd00170">
    <property type="entry name" value="SEC14"/>
    <property type="match status" value="1"/>
</dbReference>
<keyword evidence="1" id="KW-0472">Membrane</keyword>
<dbReference type="AlphaFoldDB" id="A0AAN8WJJ3"/>